<dbReference type="InterPro" id="IPR007219">
    <property type="entry name" value="XnlR_reg_dom"/>
</dbReference>
<evidence type="ECO:0000313" key="7">
    <source>
        <dbReference type="Proteomes" id="UP000224854"/>
    </source>
</evidence>
<evidence type="ECO:0000256" key="2">
    <source>
        <dbReference type="ARBA" id="ARBA00022481"/>
    </source>
</evidence>
<evidence type="ECO:0000256" key="3">
    <source>
        <dbReference type="ARBA" id="ARBA00022917"/>
    </source>
</evidence>
<dbReference type="Gene3D" id="3.30.70.1660">
    <property type="match status" value="1"/>
</dbReference>
<organism evidence="6 7">
    <name type="scientific">Ophiocordyceps australis</name>
    <dbReference type="NCBI Taxonomy" id="1399860"/>
    <lineage>
        <taxon>Eukaryota</taxon>
        <taxon>Fungi</taxon>
        <taxon>Dikarya</taxon>
        <taxon>Ascomycota</taxon>
        <taxon>Pezizomycotina</taxon>
        <taxon>Sordariomycetes</taxon>
        <taxon>Hypocreomycetidae</taxon>
        <taxon>Hypocreales</taxon>
        <taxon>Ophiocordycipitaceae</taxon>
        <taxon>Ophiocordyceps</taxon>
    </lineage>
</organism>
<dbReference type="CDD" id="cd12148">
    <property type="entry name" value="fungal_TF_MHR"/>
    <property type="match status" value="1"/>
</dbReference>
<keyword evidence="3" id="KW-0648">Protein biosynthesis</keyword>
<keyword evidence="7" id="KW-1185">Reference proteome</keyword>
<sequence length="623" mass="68637">MTRMSAMRPPTRRLVANMADRGALSDHNATSRGAVALSAGLLSHAPYSVTKASNVFGIGSELPFANYWTRDGGLPEVLSVLPPKTQADALLARYFECVDAVYPMIHRQTFYADYEHFWQLGPAGRDGCDAAFAGLILVMLALGAQFIVTTGLDERKQTAEFYASAANQALRVASYLSSASLRSIQAMVLLTYFLINDNHASDGWAFSGILIRQAYAMGLHRDPNIGKCYSILSTSLLQRARLLASEHDKRQEQLNASFQAENAKRVGEIARVASALRAWEKAHSSIQELTAMASADADLAAIARQELETEQSNLALLERNLATSLTPRHAFADMPCMLEFRPGPGGLEGRYFTDALFKMYQALCLRRGYDSHVLKYELSDAAGDVASPAGELPLQEAVLEVRHQGAYEIFRSEAGMHRVQRVPSTDSRGRVHTSAAAVWVLPSNLSKESDASDDTNGDFHIDPCHVRVETMRARGAGGQNVNKTESAVRLTHLPSGITVSMQDHRSQPRNRDAAWTLLRARLASHRAEKREADASALRSSILSQAQITRGDKMRTYNFNQDRCTDHRSAFDVHNLPNVLAGGEFLDRIMEAARNCLVDREVQMAAALEEEKATTKKRKKGQDD</sequence>
<accession>A0A2C5YRG8</accession>
<dbReference type="InterPro" id="IPR000352">
    <property type="entry name" value="Pep_chain_release_fac_I"/>
</dbReference>
<keyword evidence="4" id="KW-0539">Nucleus</keyword>
<proteinExistence type="inferred from homology"/>
<dbReference type="GO" id="GO:0003747">
    <property type="term" value="F:translation release factor activity"/>
    <property type="evidence" value="ECO:0007669"/>
    <property type="project" value="InterPro"/>
</dbReference>
<evidence type="ECO:0000256" key="1">
    <source>
        <dbReference type="ARBA" id="ARBA00010835"/>
    </source>
</evidence>
<dbReference type="InterPro" id="IPR045853">
    <property type="entry name" value="Pep_chain_release_fac_I_sf"/>
</dbReference>
<dbReference type="OrthoDB" id="2019491at2759"/>
<evidence type="ECO:0000259" key="5">
    <source>
        <dbReference type="PROSITE" id="PS00745"/>
    </source>
</evidence>
<dbReference type="Gene3D" id="6.10.140.1950">
    <property type="match status" value="1"/>
</dbReference>
<evidence type="ECO:0000313" key="6">
    <source>
        <dbReference type="EMBL" id="PHH70110.1"/>
    </source>
</evidence>
<dbReference type="GO" id="GO:0008270">
    <property type="term" value="F:zinc ion binding"/>
    <property type="evidence" value="ECO:0007669"/>
    <property type="project" value="InterPro"/>
</dbReference>
<protein>
    <recommendedName>
        <fullName evidence="5">Prokaryotic-type class I peptide chain release factors domain-containing protein</fullName>
    </recommendedName>
</protein>
<dbReference type="Proteomes" id="UP000224854">
    <property type="component" value="Unassembled WGS sequence"/>
</dbReference>
<comment type="similarity">
    <text evidence="1">Belongs to the prokaryotic/mitochondrial release factor family.</text>
</comment>
<feature type="domain" description="Prokaryotic-type class I peptide chain release factors" evidence="5">
    <location>
        <begin position="472"/>
        <end position="488"/>
    </location>
</feature>
<dbReference type="GO" id="GO:0006351">
    <property type="term" value="P:DNA-templated transcription"/>
    <property type="evidence" value="ECO:0007669"/>
    <property type="project" value="InterPro"/>
</dbReference>
<name>A0A2C5YRG8_9HYPO</name>
<dbReference type="GO" id="GO:0005739">
    <property type="term" value="C:mitochondrion"/>
    <property type="evidence" value="ECO:0007669"/>
    <property type="project" value="UniProtKB-ARBA"/>
</dbReference>
<keyword evidence="2" id="KW-0488">Methylation</keyword>
<dbReference type="PANTHER" id="PTHR43804">
    <property type="entry name" value="LD18447P"/>
    <property type="match status" value="1"/>
</dbReference>
<dbReference type="GO" id="GO:0032543">
    <property type="term" value="P:mitochondrial translation"/>
    <property type="evidence" value="ECO:0007669"/>
    <property type="project" value="UniProtKB-ARBA"/>
</dbReference>
<dbReference type="Gene3D" id="3.30.160.20">
    <property type="match status" value="1"/>
</dbReference>
<dbReference type="SMART" id="SM00937">
    <property type="entry name" value="PCRF"/>
    <property type="match status" value="1"/>
</dbReference>
<dbReference type="Pfam" id="PF03462">
    <property type="entry name" value="PCRF"/>
    <property type="match status" value="1"/>
</dbReference>
<dbReference type="PANTHER" id="PTHR43804:SF7">
    <property type="entry name" value="LD18447P"/>
    <property type="match status" value="1"/>
</dbReference>
<dbReference type="InterPro" id="IPR050057">
    <property type="entry name" value="Prokaryotic/Mito_RF"/>
</dbReference>
<dbReference type="InterPro" id="IPR005139">
    <property type="entry name" value="PCRF"/>
</dbReference>
<dbReference type="EMBL" id="NJEU01000843">
    <property type="protein sequence ID" value="PHH70110.1"/>
    <property type="molecule type" value="Genomic_DNA"/>
</dbReference>
<dbReference type="SUPFAM" id="SSF75620">
    <property type="entry name" value="Release factor"/>
    <property type="match status" value="1"/>
</dbReference>
<dbReference type="AlphaFoldDB" id="A0A2C5YRG8"/>
<gene>
    <name evidence="6" type="ORF">CDD82_7339</name>
</gene>
<dbReference type="Pfam" id="PF00472">
    <property type="entry name" value="RF-1"/>
    <property type="match status" value="1"/>
</dbReference>
<reference evidence="6 7" key="1">
    <citation type="submission" date="2017-06" db="EMBL/GenBank/DDBJ databases">
        <title>Ant-infecting Ophiocordyceps genomes reveal a high diversity of potential behavioral manipulation genes and a possible major role for enterotoxins.</title>
        <authorList>
            <person name="De Bekker C."/>
            <person name="Evans H.C."/>
            <person name="Brachmann A."/>
            <person name="Hughes D.P."/>
        </authorList>
    </citation>
    <scope>NUCLEOTIDE SEQUENCE [LARGE SCALE GENOMIC DNA]</scope>
    <source>
        <strain evidence="6 7">1348a</strain>
    </source>
</reference>
<dbReference type="Pfam" id="PF04082">
    <property type="entry name" value="Fungal_trans"/>
    <property type="match status" value="1"/>
</dbReference>
<evidence type="ECO:0000256" key="4">
    <source>
        <dbReference type="ARBA" id="ARBA00023242"/>
    </source>
</evidence>
<dbReference type="GO" id="GO:0003677">
    <property type="term" value="F:DNA binding"/>
    <property type="evidence" value="ECO:0007669"/>
    <property type="project" value="InterPro"/>
</dbReference>
<comment type="caution">
    <text evidence="6">The sequence shown here is derived from an EMBL/GenBank/DDBJ whole genome shotgun (WGS) entry which is preliminary data.</text>
</comment>
<dbReference type="PROSITE" id="PS00745">
    <property type="entry name" value="RF_PROK_I"/>
    <property type="match status" value="1"/>
</dbReference>